<dbReference type="CDD" id="cd01127">
    <property type="entry name" value="TrwB_TraG_TraD_VirD4"/>
    <property type="match status" value="1"/>
</dbReference>
<reference evidence="8" key="1">
    <citation type="submission" date="2020-11" db="EMBL/GenBank/DDBJ databases">
        <authorList>
            <person name="Konstantinou D."/>
            <person name="Gkelis S."/>
            <person name="Popin R."/>
            <person name="Fewer D."/>
            <person name="Sivonen K."/>
        </authorList>
    </citation>
    <scope>NUCLEOTIDE SEQUENCE</scope>
    <source>
        <strain evidence="8">TAU-MAC 1115</strain>
    </source>
</reference>
<dbReference type="GO" id="GO:0005886">
    <property type="term" value="C:plasma membrane"/>
    <property type="evidence" value="ECO:0007669"/>
    <property type="project" value="UniProtKB-SubCell"/>
</dbReference>
<keyword evidence="5 6" id="KW-0472">Membrane</keyword>
<dbReference type="SUPFAM" id="SSF52540">
    <property type="entry name" value="P-loop containing nucleoside triphosphate hydrolases"/>
    <property type="match status" value="1"/>
</dbReference>
<dbReference type="Proteomes" id="UP000717364">
    <property type="component" value="Unassembled WGS sequence"/>
</dbReference>
<comment type="subcellular location">
    <subcellularLocation>
        <location evidence="1">Cell membrane</location>
        <topology evidence="1">Multi-pass membrane protein</topology>
    </subcellularLocation>
</comment>
<keyword evidence="2" id="KW-1003">Cell membrane</keyword>
<dbReference type="AlphaFoldDB" id="A0A947DJR3"/>
<proteinExistence type="predicted"/>
<sequence length="543" mass="60723">MINRRSRQQLVTRYDHMANQLASHSHQLPKPLATFVKQSPRVALGIVLALGLYLVFQLMPDGVGFLLFAVGYFVIHTGSWIWLIKKRQDASRLTTSTIVISVLAYLLIPFIPFLPHLCLLIGRSGTRVNRGTRIVSATELARILAKDQAAETRPIEPLLEIGGIALPNRLENLGFFFVGSPGSGKTQAIKQVLSTLKTRRDFRAILLDRNGELLESFYDPRRDLIFNPSDARSVLWSHQVEGIDAETIAASLIPDDSKDRFFSEAAKTLLADIYERCDDNTQIWEVISSYSFEELRTFLKGGVSARYFESEKTGASVISTLVNSMRFYRQLPAAADFSFSEWGRRDDARWLFLPVFEDTAERYKALYSMAFELMLKGLLSNESRSLKTALVIDELGALNHLPSLARLLSESRKFGGTAILGTQTEAQIDKVYGEHDRRILLQGTATKLILNCRDEGTAKRMANVIGKQERVEHTRSKSIIPGIGGARESEQIRETHAVMPAELQALPSLEGYLSIANGTPPAKVRVEPRSYPVQAERFIPNVG</sequence>
<evidence type="ECO:0000256" key="3">
    <source>
        <dbReference type="ARBA" id="ARBA00022692"/>
    </source>
</evidence>
<comment type="caution">
    <text evidence="8">The sequence shown here is derived from an EMBL/GenBank/DDBJ whole genome shotgun (WGS) entry which is preliminary data.</text>
</comment>
<evidence type="ECO:0000256" key="1">
    <source>
        <dbReference type="ARBA" id="ARBA00004651"/>
    </source>
</evidence>
<keyword evidence="8" id="KW-0238">DNA-binding</keyword>
<dbReference type="RefSeq" id="WP_215610812.1">
    <property type="nucleotide sequence ID" value="NZ_JADOES010000057.1"/>
</dbReference>
<dbReference type="GO" id="GO:0003677">
    <property type="term" value="F:DNA binding"/>
    <property type="evidence" value="ECO:0007669"/>
    <property type="project" value="UniProtKB-KW"/>
</dbReference>
<evidence type="ECO:0000256" key="5">
    <source>
        <dbReference type="ARBA" id="ARBA00023136"/>
    </source>
</evidence>
<dbReference type="PANTHER" id="PTHR37937">
    <property type="entry name" value="CONJUGATIVE TRANSFER: DNA TRANSPORT"/>
    <property type="match status" value="1"/>
</dbReference>
<feature type="transmembrane region" description="Helical" evidence="6">
    <location>
        <begin position="96"/>
        <end position="114"/>
    </location>
</feature>
<dbReference type="Pfam" id="PF10412">
    <property type="entry name" value="TrwB_AAD_bind"/>
    <property type="match status" value="1"/>
</dbReference>
<dbReference type="PANTHER" id="PTHR37937:SF1">
    <property type="entry name" value="CONJUGATIVE TRANSFER: DNA TRANSPORT"/>
    <property type="match status" value="1"/>
</dbReference>
<reference evidence="8" key="2">
    <citation type="journal article" date="2021" name="Mar. Drugs">
        <title>Genome Reduction and Secondary Metabolism of the Marine Sponge-Associated Cyanobacterium Leptothoe.</title>
        <authorList>
            <person name="Konstantinou D."/>
            <person name="Popin R.V."/>
            <person name="Fewer D.P."/>
            <person name="Sivonen K."/>
            <person name="Gkelis S."/>
        </authorList>
    </citation>
    <scope>NUCLEOTIDE SEQUENCE</scope>
    <source>
        <strain evidence="8">TAU-MAC 1115</strain>
    </source>
</reference>
<protein>
    <submittedName>
        <fullName evidence="8">Type IV secretion system DNA-binding domain-containing protein</fullName>
    </submittedName>
</protein>
<dbReference type="Gene3D" id="3.40.50.300">
    <property type="entry name" value="P-loop containing nucleotide triphosphate hydrolases"/>
    <property type="match status" value="2"/>
</dbReference>
<organism evidence="8 9">
    <name type="scientific">Leptothoe spongobia TAU-MAC 1115</name>
    <dbReference type="NCBI Taxonomy" id="1967444"/>
    <lineage>
        <taxon>Bacteria</taxon>
        <taxon>Bacillati</taxon>
        <taxon>Cyanobacteriota</taxon>
        <taxon>Cyanophyceae</taxon>
        <taxon>Nodosilineales</taxon>
        <taxon>Cymatolegaceae</taxon>
        <taxon>Leptothoe</taxon>
        <taxon>Leptothoe spongobia</taxon>
    </lineage>
</organism>
<accession>A0A947DJR3</accession>
<dbReference type="InterPro" id="IPR027417">
    <property type="entry name" value="P-loop_NTPase"/>
</dbReference>
<keyword evidence="9" id="KW-1185">Reference proteome</keyword>
<name>A0A947DJR3_9CYAN</name>
<evidence type="ECO:0000313" key="9">
    <source>
        <dbReference type="Proteomes" id="UP000717364"/>
    </source>
</evidence>
<evidence type="ECO:0000256" key="6">
    <source>
        <dbReference type="SAM" id="Phobius"/>
    </source>
</evidence>
<feature type="transmembrane region" description="Helical" evidence="6">
    <location>
        <begin position="65"/>
        <end position="84"/>
    </location>
</feature>
<dbReference type="EMBL" id="JADOES010000057">
    <property type="protein sequence ID" value="MBT9317749.1"/>
    <property type="molecule type" value="Genomic_DNA"/>
</dbReference>
<evidence type="ECO:0000313" key="8">
    <source>
        <dbReference type="EMBL" id="MBT9317749.1"/>
    </source>
</evidence>
<dbReference type="InterPro" id="IPR019476">
    <property type="entry name" value="T4SS_TraD_DNA-bd"/>
</dbReference>
<dbReference type="InterPro" id="IPR051539">
    <property type="entry name" value="T4SS-coupling_protein"/>
</dbReference>
<keyword evidence="4 6" id="KW-1133">Transmembrane helix</keyword>
<evidence type="ECO:0000256" key="4">
    <source>
        <dbReference type="ARBA" id="ARBA00022989"/>
    </source>
</evidence>
<evidence type="ECO:0000256" key="2">
    <source>
        <dbReference type="ARBA" id="ARBA00022475"/>
    </source>
</evidence>
<evidence type="ECO:0000259" key="7">
    <source>
        <dbReference type="Pfam" id="PF10412"/>
    </source>
</evidence>
<feature type="transmembrane region" description="Helical" evidence="6">
    <location>
        <begin position="42"/>
        <end position="59"/>
    </location>
</feature>
<feature type="domain" description="Type IV secretion system coupling protein TraD DNA-binding" evidence="7">
    <location>
        <begin position="159"/>
        <end position="526"/>
    </location>
</feature>
<gene>
    <name evidence="8" type="ORF">IXB50_20210</name>
</gene>
<keyword evidence="3 6" id="KW-0812">Transmembrane</keyword>